<dbReference type="SUPFAM" id="SSF109854">
    <property type="entry name" value="DinB/YfiT-like putative metalloenzymes"/>
    <property type="match status" value="1"/>
</dbReference>
<dbReference type="EMBL" id="FOWW01000010">
    <property type="protein sequence ID" value="SFQ58229.1"/>
    <property type="molecule type" value="Genomic_DNA"/>
</dbReference>
<dbReference type="NCBIfam" id="TIGR03083">
    <property type="entry name" value="maleylpyruvate isomerase family mycothiol-dependent enzyme"/>
    <property type="match status" value="1"/>
</dbReference>
<dbReference type="InterPro" id="IPR024344">
    <property type="entry name" value="MDMPI_metal-binding"/>
</dbReference>
<name>A0A1I5ZP19_9PSEU</name>
<reference evidence="3" key="1">
    <citation type="submission" date="2016-10" db="EMBL/GenBank/DDBJ databases">
        <authorList>
            <person name="Varghese N."/>
            <person name="Submissions S."/>
        </authorList>
    </citation>
    <scope>NUCLEOTIDE SEQUENCE [LARGE SCALE GENOMIC DNA]</scope>
    <source>
        <strain evidence="3">CGMCC 4.5579</strain>
    </source>
</reference>
<evidence type="ECO:0000313" key="3">
    <source>
        <dbReference type="Proteomes" id="UP000198727"/>
    </source>
</evidence>
<dbReference type="AlphaFoldDB" id="A0A1I5ZP19"/>
<dbReference type="STRING" id="587909.SAMN05421810_11013"/>
<accession>A0A1I5ZP19</accession>
<dbReference type="InterPro" id="IPR034660">
    <property type="entry name" value="DinB/YfiT-like"/>
</dbReference>
<dbReference type="OrthoDB" id="5185819at2"/>
<feature type="domain" description="Mycothiol-dependent maleylpyruvate isomerase metal-binding" evidence="1">
    <location>
        <begin position="9"/>
        <end position="129"/>
    </location>
</feature>
<dbReference type="NCBIfam" id="TIGR03086">
    <property type="entry name" value="TIGR03086 family metal-binding protein"/>
    <property type="match status" value="1"/>
</dbReference>
<dbReference type="GO" id="GO:0046872">
    <property type="term" value="F:metal ion binding"/>
    <property type="evidence" value="ECO:0007669"/>
    <property type="project" value="InterPro"/>
</dbReference>
<dbReference type="InterPro" id="IPR017520">
    <property type="entry name" value="CHP03086"/>
</dbReference>
<dbReference type="Gene3D" id="1.20.120.450">
    <property type="entry name" value="dinb family like domain"/>
    <property type="match status" value="1"/>
</dbReference>
<dbReference type="InterPro" id="IPR017517">
    <property type="entry name" value="Maleyloyr_isom"/>
</dbReference>
<gene>
    <name evidence="2" type="ORF">SAMN05421810_11013</name>
</gene>
<dbReference type="Proteomes" id="UP000198727">
    <property type="component" value="Unassembled WGS sequence"/>
</dbReference>
<proteinExistence type="predicted"/>
<protein>
    <submittedName>
        <fullName evidence="2">TIGR03086 family protein</fullName>
    </submittedName>
</protein>
<dbReference type="RefSeq" id="WP_092534592.1">
    <property type="nucleotide sequence ID" value="NZ_FOWW01000010.1"/>
</dbReference>
<sequence length="188" mass="20391">MDLLDAHGRAMRGFDRTIHQVGDHQWAEATPCTDWTVRHLVNHVVSEQLWVPHLLAGEALDDVGDRYAGDVLGGDPAGTWRAAAAAARAAWIEPGALDQRVHLTSGRIDATEYGWQMTVDLAVHGWDLARAIGVPHPIEDAVAAELLDRVAPEVEQWRDAGIVAPPVPVPADADPPDRLVALLGRDPR</sequence>
<evidence type="ECO:0000313" key="2">
    <source>
        <dbReference type="EMBL" id="SFQ58229.1"/>
    </source>
</evidence>
<organism evidence="2 3">
    <name type="scientific">Amycolatopsis arida</name>
    <dbReference type="NCBI Taxonomy" id="587909"/>
    <lineage>
        <taxon>Bacteria</taxon>
        <taxon>Bacillati</taxon>
        <taxon>Actinomycetota</taxon>
        <taxon>Actinomycetes</taxon>
        <taxon>Pseudonocardiales</taxon>
        <taxon>Pseudonocardiaceae</taxon>
        <taxon>Amycolatopsis</taxon>
    </lineage>
</organism>
<keyword evidence="3" id="KW-1185">Reference proteome</keyword>
<dbReference type="Pfam" id="PF11716">
    <property type="entry name" value="MDMPI_N"/>
    <property type="match status" value="1"/>
</dbReference>
<evidence type="ECO:0000259" key="1">
    <source>
        <dbReference type="Pfam" id="PF11716"/>
    </source>
</evidence>